<comment type="caution">
    <text evidence="1">The sequence shown here is derived from an EMBL/GenBank/DDBJ whole genome shotgun (WGS) entry which is preliminary data.</text>
</comment>
<gene>
    <name evidence="1" type="ORF">LG632_08860</name>
</gene>
<reference evidence="1 2" key="1">
    <citation type="submission" date="2021-10" db="EMBL/GenBank/DDBJ databases">
        <title>Streptomyces sp. strain SMC 277, a novel streptomycete isolated from soil.</title>
        <authorList>
            <person name="Chanama M."/>
        </authorList>
    </citation>
    <scope>NUCLEOTIDE SEQUENCE [LARGE SCALE GENOMIC DNA]</scope>
    <source>
        <strain evidence="1 2">SMC 277</strain>
    </source>
</reference>
<keyword evidence="2" id="KW-1185">Reference proteome</keyword>
<dbReference type="RefSeq" id="WP_226726319.1">
    <property type="nucleotide sequence ID" value="NZ_JAJAUY010000023.1"/>
</dbReference>
<organism evidence="1 2">
    <name type="scientific">Streptomyces antimicrobicus</name>
    <dbReference type="NCBI Taxonomy" id="2883108"/>
    <lineage>
        <taxon>Bacteria</taxon>
        <taxon>Bacillati</taxon>
        <taxon>Actinomycetota</taxon>
        <taxon>Actinomycetes</taxon>
        <taxon>Kitasatosporales</taxon>
        <taxon>Streptomycetaceae</taxon>
        <taxon>Streptomyces</taxon>
    </lineage>
</organism>
<evidence type="ECO:0000313" key="2">
    <source>
        <dbReference type="Proteomes" id="UP001199054"/>
    </source>
</evidence>
<dbReference type="Proteomes" id="UP001199054">
    <property type="component" value="Unassembled WGS sequence"/>
</dbReference>
<evidence type="ECO:0000313" key="1">
    <source>
        <dbReference type="EMBL" id="MCB5179495.1"/>
    </source>
</evidence>
<proteinExistence type="predicted"/>
<protein>
    <submittedName>
        <fullName evidence="1">Uncharacterized protein</fullName>
    </submittedName>
</protein>
<sequence>MAYMNAKVALYAALNPGRILNSRTLDYAGSVVVSETTAEGARLFPTEI</sequence>
<dbReference type="EMBL" id="JAJAUY010000023">
    <property type="protein sequence ID" value="MCB5179495.1"/>
    <property type="molecule type" value="Genomic_DNA"/>
</dbReference>
<accession>A0ABS8B4G4</accession>
<name>A0ABS8B4G4_9ACTN</name>